<evidence type="ECO:0000313" key="1">
    <source>
        <dbReference type="EMBL" id="JAH03099.1"/>
    </source>
</evidence>
<name>A0A0E9PEY5_ANGAN</name>
<accession>A0A0E9PEY5</accession>
<proteinExistence type="predicted"/>
<sequence length="42" mass="4642">MNAFYSVETAQFCKGNGIYFKLSSIAYSGVFECGKKLKSKVP</sequence>
<dbReference type="EMBL" id="GBXM01105478">
    <property type="protein sequence ID" value="JAH03099.1"/>
    <property type="molecule type" value="Transcribed_RNA"/>
</dbReference>
<reference evidence="1" key="2">
    <citation type="journal article" date="2015" name="Fish Shellfish Immunol.">
        <title>Early steps in the European eel (Anguilla anguilla)-Vibrio vulnificus interaction in the gills: Role of the RtxA13 toxin.</title>
        <authorList>
            <person name="Callol A."/>
            <person name="Pajuelo D."/>
            <person name="Ebbesson L."/>
            <person name="Teles M."/>
            <person name="MacKenzie S."/>
            <person name="Amaro C."/>
        </authorList>
    </citation>
    <scope>NUCLEOTIDE SEQUENCE</scope>
</reference>
<reference evidence="1" key="1">
    <citation type="submission" date="2014-11" db="EMBL/GenBank/DDBJ databases">
        <authorList>
            <person name="Amaro Gonzalez C."/>
        </authorList>
    </citation>
    <scope>NUCLEOTIDE SEQUENCE</scope>
</reference>
<protein>
    <submittedName>
        <fullName evidence="1">Uncharacterized protein</fullName>
    </submittedName>
</protein>
<organism evidence="1">
    <name type="scientific">Anguilla anguilla</name>
    <name type="common">European freshwater eel</name>
    <name type="synonym">Muraena anguilla</name>
    <dbReference type="NCBI Taxonomy" id="7936"/>
    <lineage>
        <taxon>Eukaryota</taxon>
        <taxon>Metazoa</taxon>
        <taxon>Chordata</taxon>
        <taxon>Craniata</taxon>
        <taxon>Vertebrata</taxon>
        <taxon>Euteleostomi</taxon>
        <taxon>Actinopterygii</taxon>
        <taxon>Neopterygii</taxon>
        <taxon>Teleostei</taxon>
        <taxon>Anguilliformes</taxon>
        <taxon>Anguillidae</taxon>
        <taxon>Anguilla</taxon>
    </lineage>
</organism>
<dbReference type="AlphaFoldDB" id="A0A0E9PEY5"/>